<feature type="non-terminal residue" evidence="2">
    <location>
        <position position="593"/>
    </location>
</feature>
<feature type="compositionally biased region" description="Polar residues" evidence="1">
    <location>
        <begin position="490"/>
        <end position="506"/>
    </location>
</feature>
<feature type="region of interest" description="Disordered" evidence="1">
    <location>
        <begin position="1"/>
        <end position="58"/>
    </location>
</feature>
<feature type="compositionally biased region" description="Pro residues" evidence="1">
    <location>
        <begin position="307"/>
        <end position="317"/>
    </location>
</feature>
<feature type="compositionally biased region" description="Pro residues" evidence="1">
    <location>
        <begin position="331"/>
        <end position="348"/>
    </location>
</feature>
<dbReference type="VEuPathDB" id="FungiDB:SCHCODRAFT_02731176"/>
<proteinExistence type="predicted"/>
<dbReference type="HOGENOM" id="CLU_460158_0_0_1"/>
<dbReference type="OMA" id="GRETSWV"/>
<feature type="region of interest" description="Disordered" evidence="1">
    <location>
        <begin position="490"/>
        <end position="593"/>
    </location>
</feature>
<sequence>MPPPEPPRQPTAEESLPPQKRKRRHSDNDMGPSGGTLMEGGSARGSVLNKRSRPGEYKDTPDLIAALRAKFDSEDSIDFSGCFFVQDGPANDRNRVKAVIDEIWRATGYKFTIKDHPQLKDGFKTRLWCAQDEIQRARKHNGSLEPRVNSAGEVLGKTRYPCKSSLQVTCREGYAPNERQVTVRIHHHFKHPPFTEQLPPEAPSMLVAAQPQAPVYYIPTMAPQFAYYQVPQGGANGQAPPVPPVPPPSSNAPPPPEPQQIPDPPTSAHGPPTSHPPATQTSTNHPPVPPPSTHPSSASHTSSASHPPQPVAQPNPVHPTRLHPNLTQPHQYPPVPPPEPSPARPPPSQQAQAQAQPPPPAQPAPAPAPLPLPPHPAFSHTPVALPPHLQAYRTRMLSLITTMRDFCGGLEYQLQFNDFRMLEQLETEGASFFRFMEACLQRERPAGAASGNGGGGGGGGSTGSASQVSGHPFQASHEAVQIIHEANGDAQQANGSTGQATGHSRQGSGGAAPTLGRMILPKGYPGQAPRHSSLVNGDPIPLSALSSQANGHPGQVNGRSSQPNGRPSQANGHGHDAAGSSGSPVHGGRSAGS</sequence>
<organism evidence="3">
    <name type="scientific">Schizophyllum commune (strain H4-8 / FGSC 9210)</name>
    <name type="common">Split gill fungus</name>
    <dbReference type="NCBI Taxonomy" id="578458"/>
    <lineage>
        <taxon>Eukaryota</taxon>
        <taxon>Fungi</taxon>
        <taxon>Dikarya</taxon>
        <taxon>Basidiomycota</taxon>
        <taxon>Agaricomycotina</taxon>
        <taxon>Agaricomycetes</taxon>
        <taxon>Agaricomycetidae</taxon>
        <taxon>Agaricales</taxon>
        <taxon>Schizophyllaceae</taxon>
        <taxon>Schizophyllum</taxon>
    </lineage>
</organism>
<feature type="compositionally biased region" description="Pro residues" evidence="1">
    <location>
        <begin position="356"/>
        <end position="376"/>
    </location>
</feature>
<feature type="region of interest" description="Disordered" evidence="1">
    <location>
        <begin position="235"/>
        <end position="382"/>
    </location>
</feature>
<feature type="compositionally biased region" description="Gly residues" evidence="1">
    <location>
        <begin position="450"/>
        <end position="462"/>
    </location>
</feature>
<keyword evidence="3" id="KW-1185">Reference proteome</keyword>
<feature type="compositionally biased region" description="Pro residues" evidence="1">
    <location>
        <begin position="240"/>
        <end position="265"/>
    </location>
</feature>
<name>D8PKD6_SCHCM</name>
<dbReference type="AlphaFoldDB" id="D8PKD6"/>
<feature type="compositionally biased region" description="Polar residues" evidence="1">
    <location>
        <begin position="557"/>
        <end position="571"/>
    </location>
</feature>
<gene>
    <name evidence="2" type="ORF">SCHCODRAFT_103121</name>
</gene>
<evidence type="ECO:0000313" key="2">
    <source>
        <dbReference type="EMBL" id="EFJ01929.1"/>
    </source>
</evidence>
<reference evidence="2 3" key="1">
    <citation type="journal article" date="2010" name="Nat. Biotechnol.">
        <title>Genome sequence of the model mushroom Schizophyllum commune.</title>
        <authorList>
            <person name="Ohm R.A."/>
            <person name="de Jong J.F."/>
            <person name="Lugones L.G."/>
            <person name="Aerts A."/>
            <person name="Kothe E."/>
            <person name="Stajich J.E."/>
            <person name="de Vries R.P."/>
            <person name="Record E."/>
            <person name="Levasseur A."/>
            <person name="Baker S.E."/>
            <person name="Bartholomew K.A."/>
            <person name="Coutinho P.M."/>
            <person name="Erdmann S."/>
            <person name="Fowler T.J."/>
            <person name="Gathman A.C."/>
            <person name="Lombard V."/>
            <person name="Henrissat B."/>
            <person name="Knabe N."/>
            <person name="Kuees U."/>
            <person name="Lilly W.W."/>
            <person name="Lindquist E."/>
            <person name="Lucas S."/>
            <person name="Magnuson J.K."/>
            <person name="Piumi F."/>
            <person name="Raudaskoski M."/>
            <person name="Salamov A."/>
            <person name="Schmutz J."/>
            <person name="Schwarze F.W.M.R."/>
            <person name="vanKuyk P.A."/>
            <person name="Horton J.S."/>
            <person name="Grigoriev I.V."/>
            <person name="Woesten H.A.B."/>
        </authorList>
    </citation>
    <scope>NUCLEOTIDE SEQUENCE [LARGE SCALE GENOMIC DNA]</scope>
    <source>
        <strain evidence="3">H4-8 / FGSC 9210</strain>
    </source>
</reference>
<evidence type="ECO:0000256" key="1">
    <source>
        <dbReference type="SAM" id="MobiDB-lite"/>
    </source>
</evidence>
<dbReference type="InParanoid" id="D8PKD6"/>
<feature type="region of interest" description="Disordered" evidence="1">
    <location>
        <begin position="446"/>
        <end position="471"/>
    </location>
</feature>
<protein>
    <submittedName>
        <fullName evidence="2">Uncharacterized protein</fullName>
    </submittedName>
</protein>
<accession>D8PKD6</accession>
<dbReference type="EMBL" id="GL377302">
    <property type="protein sequence ID" value="EFJ01929.1"/>
    <property type="molecule type" value="Genomic_DNA"/>
</dbReference>
<evidence type="ECO:0000313" key="3">
    <source>
        <dbReference type="Proteomes" id="UP000007431"/>
    </source>
</evidence>
<feature type="compositionally biased region" description="Low complexity" evidence="1">
    <location>
        <begin position="294"/>
        <end position="306"/>
    </location>
</feature>
<dbReference type="Proteomes" id="UP000007431">
    <property type="component" value="Unassembled WGS sequence"/>
</dbReference>